<feature type="transmembrane region" description="Helical" evidence="4">
    <location>
        <begin position="335"/>
        <end position="356"/>
    </location>
</feature>
<dbReference type="PROSITE" id="PS50850">
    <property type="entry name" value="MFS"/>
    <property type="match status" value="1"/>
</dbReference>
<feature type="transmembrane region" description="Helical" evidence="4">
    <location>
        <begin position="20"/>
        <end position="46"/>
    </location>
</feature>
<dbReference type="SUPFAM" id="SSF103473">
    <property type="entry name" value="MFS general substrate transporter"/>
    <property type="match status" value="1"/>
</dbReference>
<keyword evidence="3 4" id="KW-0472">Membrane</keyword>
<feature type="transmembrane region" description="Helical" evidence="4">
    <location>
        <begin position="310"/>
        <end position="329"/>
    </location>
</feature>
<feature type="transmembrane region" description="Helical" evidence="4">
    <location>
        <begin position="58"/>
        <end position="78"/>
    </location>
</feature>
<reference evidence="7" key="1">
    <citation type="journal article" date="2019" name="Int. J. Syst. Evol. Microbiol.">
        <title>The Global Catalogue of Microorganisms (GCM) 10K type strain sequencing project: providing services to taxonomists for standard genome sequencing and annotation.</title>
        <authorList>
            <consortium name="The Broad Institute Genomics Platform"/>
            <consortium name="The Broad Institute Genome Sequencing Center for Infectious Disease"/>
            <person name="Wu L."/>
            <person name="Ma J."/>
        </authorList>
    </citation>
    <scope>NUCLEOTIDE SEQUENCE [LARGE SCALE GENOMIC DNA]</scope>
    <source>
        <strain evidence="7">JCM 15910</strain>
    </source>
</reference>
<evidence type="ECO:0000256" key="4">
    <source>
        <dbReference type="SAM" id="Phobius"/>
    </source>
</evidence>
<accession>A0ABP3X7W0</accession>
<evidence type="ECO:0000313" key="6">
    <source>
        <dbReference type="EMBL" id="GAA0861639.1"/>
    </source>
</evidence>
<dbReference type="Gene3D" id="1.20.1250.20">
    <property type="entry name" value="MFS general substrate transporter like domains"/>
    <property type="match status" value="2"/>
</dbReference>
<evidence type="ECO:0000259" key="5">
    <source>
        <dbReference type="PROSITE" id="PS50850"/>
    </source>
</evidence>
<feature type="transmembrane region" description="Helical" evidence="4">
    <location>
        <begin position="85"/>
        <end position="108"/>
    </location>
</feature>
<dbReference type="InterPro" id="IPR020846">
    <property type="entry name" value="MFS_dom"/>
</dbReference>
<protein>
    <submittedName>
        <fullName evidence="6">MFS transporter</fullName>
    </submittedName>
</protein>
<keyword evidence="1 4" id="KW-0812">Transmembrane</keyword>
<feature type="transmembrane region" description="Helical" evidence="4">
    <location>
        <begin position="178"/>
        <end position="197"/>
    </location>
</feature>
<feature type="transmembrane region" description="Helical" evidence="4">
    <location>
        <begin position="114"/>
        <end position="140"/>
    </location>
</feature>
<dbReference type="Proteomes" id="UP001500738">
    <property type="component" value="Unassembled WGS sequence"/>
</dbReference>
<keyword evidence="7" id="KW-1185">Reference proteome</keyword>
<dbReference type="Pfam" id="PF07690">
    <property type="entry name" value="MFS_1"/>
    <property type="match status" value="1"/>
</dbReference>
<dbReference type="PANTHER" id="PTHR11360">
    <property type="entry name" value="MONOCARBOXYLATE TRANSPORTER"/>
    <property type="match status" value="1"/>
</dbReference>
<evidence type="ECO:0000256" key="2">
    <source>
        <dbReference type="ARBA" id="ARBA00022989"/>
    </source>
</evidence>
<organism evidence="6 7">
    <name type="scientific">Sphingopyxis soli</name>
    <dbReference type="NCBI Taxonomy" id="592051"/>
    <lineage>
        <taxon>Bacteria</taxon>
        <taxon>Pseudomonadati</taxon>
        <taxon>Pseudomonadota</taxon>
        <taxon>Alphaproteobacteria</taxon>
        <taxon>Sphingomonadales</taxon>
        <taxon>Sphingomonadaceae</taxon>
        <taxon>Sphingopyxis</taxon>
    </lineage>
</organism>
<feature type="transmembrane region" description="Helical" evidence="4">
    <location>
        <begin position="276"/>
        <end position="303"/>
    </location>
</feature>
<name>A0ABP3X7W0_9SPHN</name>
<feature type="transmembrane region" description="Helical" evidence="4">
    <location>
        <begin position="241"/>
        <end position="264"/>
    </location>
</feature>
<feature type="transmembrane region" description="Helical" evidence="4">
    <location>
        <begin position="147"/>
        <end position="166"/>
    </location>
</feature>
<evidence type="ECO:0000256" key="3">
    <source>
        <dbReference type="ARBA" id="ARBA00023136"/>
    </source>
</evidence>
<feature type="transmembrane region" description="Helical" evidence="4">
    <location>
        <begin position="402"/>
        <end position="420"/>
    </location>
</feature>
<dbReference type="RefSeq" id="WP_215355815.1">
    <property type="nucleotide sequence ID" value="NZ_BAAAFE010000003.1"/>
</dbReference>
<sequence length="428" mass="45014">MDDARILTAGPPQPRTGFYFGWRIVLAMFLATMMIYGNTLFGFIILTDPLAREFGWSSAATGSLVSAMWLIAPLALVIAPAIHRFGAFTILIGGLLLQVVCLALVGSIDSFWQLYLLRVVMGIGKVVSIVAVPVMVTTWFSRRFSTAMAMAWCGGSFGGFVMAPATERLLSFMNWREAALSLGALMGVATLVIFLLCRGARSPAAIGLALDGDPRVLPLDPAGGPGENAEPKVQASELRSINFVTAAIMAVALMLSGIGALAALSQAPSLIEAGGISAQLAATFLGLTAAASAFGQVTIGWLLDRWKLDLCNLLVALLLATGLASLILLQHDHGVAAAAVGALALGVGIGANEMLWITLTKRQFGSRLFAYTYGGWSCALAAGYALGGPVGGWTFDRLPPTSFPLLIMALYLPALTIAVWRPGKRDLP</sequence>
<gene>
    <name evidence="6" type="ORF">GCM10009115_05110</name>
</gene>
<feature type="domain" description="Major facilitator superfamily (MFS) profile" evidence="5">
    <location>
        <begin position="24"/>
        <end position="425"/>
    </location>
</feature>
<dbReference type="PANTHER" id="PTHR11360:SF290">
    <property type="entry name" value="MONOCARBOXYLATE MFS PERMEASE"/>
    <property type="match status" value="1"/>
</dbReference>
<dbReference type="EMBL" id="BAAAFE010000003">
    <property type="protein sequence ID" value="GAA0861639.1"/>
    <property type="molecule type" value="Genomic_DNA"/>
</dbReference>
<evidence type="ECO:0000256" key="1">
    <source>
        <dbReference type="ARBA" id="ARBA00022692"/>
    </source>
</evidence>
<keyword evidence="2 4" id="KW-1133">Transmembrane helix</keyword>
<evidence type="ECO:0000313" key="7">
    <source>
        <dbReference type="Proteomes" id="UP001500738"/>
    </source>
</evidence>
<proteinExistence type="predicted"/>
<comment type="caution">
    <text evidence="6">The sequence shown here is derived from an EMBL/GenBank/DDBJ whole genome shotgun (WGS) entry which is preliminary data.</text>
</comment>
<dbReference type="InterPro" id="IPR011701">
    <property type="entry name" value="MFS"/>
</dbReference>
<dbReference type="InterPro" id="IPR050327">
    <property type="entry name" value="Proton-linked_MCT"/>
</dbReference>
<dbReference type="InterPro" id="IPR036259">
    <property type="entry name" value="MFS_trans_sf"/>
</dbReference>
<feature type="transmembrane region" description="Helical" evidence="4">
    <location>
        <begin position="368"/>
        <end position="387"/>
    </location>
</feature>